<dbReference type="AlphaFoldDB" id="A0A2T5MFD6"/>
<name>A0A2T5MFD6_9GAMM</name>
<dbReference type="EMBL" id="QANS01000003">
    <property type="protein sequence ID" value="PTU31282.1"/>
    <property type="molecule type" value="Genomic_DNA"/>
</dbReference>
<reference evidence="1 2" key="1">
    <citation type="submission" date="2018-04" db="EMBL/GenBank/DDBJ databases">
        <title>Novel species isolated from glacier.</title>
        <authorList>
            <person name="Liu Q."/>
            <person name="Xin Y.-H."/>
        </authorList>
    </citation>
    <scope>NUCLEOTIDE SEQUENCE [LARGE SCALE GENOMIC DNA]</scope>
    <source>
        <strain evidence="1 2">GT1R17</strain>
    </source>
</reference>
<comment type="caution">
    <text evidence="1">The sequence shown here is derived from an EMBL/GenBank/DDBJ whole genome shotgun (WGS) entry which is preliminary data.</text>
</comment>
<dbReference type="InterPro" id="IPR017143">
    <property type="entry name" value="UCP037225"/>
</dbReference>
<proteinExistence type="predicted"/>
<gene>
    <name evidence="1" type="ORF">CJD38_07990</name>
</gene>
<evidence type="ECO:0000313" key="2">
    <source>
        <dbReference type="Proteomes" id="UP000244248"/>
    </source>
</evidence>
<dbReference type="Pfam" id="PF14255">
    <property type="entry name" value="Zn_ribbon_21"/>
    <property type="match status" value="1"/>
</dbReference>
<dbReference type="RefSeq" id="WP_107939825.1">
    <property type="nucleotide sequence ID" value="NZ_QANS01000003.1"/>
</dbReference>
<protein>
    <submittedName>
        <fullName evidence="1">CPXCG motif-containing cysteine-rich protein</fullName>
    </submittedName>
</protein>
<dbReference type="Proteomes" id="UP000244248">
    <property type="component" value="Unassembled WGS sequence"/>
</dbReference>
<sequence>MLEDAFVTCPACWEEIVLELDLSAGSAVYTEDCSVCCRPMVVRLNVDDGSGEFTVIVAAEDE</sequence>
<keyword evidence="2" id="KW-1185">Reference proteome</keyword>
<dbReference type="InterPro" id="IPR025990">
    <property type="entry name" value="zinc_ribbon_bacterial"/>
</dbReference>
<evidence type="ECO:0000313" key="1">
    <source>
        <dbReference type="EMBL" id="PTU31282.1"/>
    </source>
</evidence>
<dbReference type="OrthoDB" id="9814566at2"/>
<dbReference type="PIRSF" id="PIRSF037225">
    <property type="entry name" value="UCP037225"/>
    <property type="match status" value="1"/>
</dbReference>
<organism evidence="1 2">
    <name type="scientific">Stenotrophobium rhamnosiphilum</name>
    <dbReference type="NCBI Taxonomy" id="2029166"/>
    <lineage>
        <taxon>Bacteria</taxon>
        <taxon>Pseudomonadati</taxon>
        <taxon>Pseudomonadota</taxon>
        <taxon>Gammaproteobacteria</taxon>
        <taxon>Nevskiales</taxon>
        <taxon>Nevskiaceae</taxon>
        <taxon>Stenotrophobium</taxon>
    </lineage>
</organism>
<accession>A0A2T5MFD6</accession>